<feature type="region of interest" description="Disordered" evidence="1">
    <location>
        <begin position="106"/>
        <end position="147"/>
    </location>
</feature>
<name>A0AAP0BH30_9ASPA</name>
<keyword evidence="3" id="KW-1185">Reference proteome</keyword>
<feature type="region of interest" description="Disordered" evidence="1">
    <location>
        <begin position="1"/>
        <end position="21"/>
    </location>
</feature>
<evidence type="ECO:0000313" key="2">
    <source>
        <dbReference type="EMBL" id="KAK8938933.1"/>
    </source>
</evidence>
<evidence type="ECO:0000256" key="1">
    <source>
        <dbReference type="SAM" id="MobiDB-lite"/>
    </source>
</evidence>
<dbReference type="Proteomes" id="UP001418222">
    <property type="component" value="Unassembled WGS sequence"/>
</dbReference>
<dbReference type="AlphaFoldDB" id="A0AAP0BH30"/>
<gene>
    <name evidence="2" type="ORF">KSP39_PZI010990</name>
</gene>
<sequence>MGNSMACISPGGKTSGGHGRTIKELEHSDRSFRNLQTLRRKSRLRSYYKAKSRSIQSTLVNKIVPVNNFWPPEEQNGDRMENGGITRVKMVLTRKEVAELLSKLRNSGSRGGVTAEDLGEVTNEGSGRIGWSPSLQSIPESDNVLDE</sequence>
<accession>A0AAP0BH30</accession>
<evidence type="ECO:0000313" key="3">
    <source>
        <dbReference type="Proteomes" id="UP001418222"/>
    </source>
</evidence>
<reference evidence="2 3" key="1">
    <citation type="journal article" date="2022" name="Nat. Plants">
        <title>Genomes of leafy and leafless Platanthera orchids illuminate the evolution of mycoheterotrophy.</title>
        <authorList>
            <person name="Li M.H."/>
            <person name="Liu K.W."/>
            <person name="Li Z."/>
            <person name="Lu H.C."/>
            <person name="Ye Q.L."/>
            <person name="Zhang D."/>
            <person name="Wang J.Y."/>
            <person name="Li Y.F."/>
            <person name="Zhong Z.M."/>
            <person name="Liu X."/>
            <person name="Yu X."/>
            <person name="Liu D.K."/>
            <person name="Tu X.D."/>
            <person name="Liu B."/>
            <person name="Hao Y."/>
            <person name="Liao X.Y."/>
            <person name="Jiang Y.T."/>
            <person name="Sun W.H."/>
            <person name="Chen J."/>
            <person name="Chen Y.Q."/>
            <person name="Ai Y."/>
            <person name="Zhai J.W."/>
            <person name="Wu S.S."/>
            <person name="Zhou Z."/>
            <person name="Hsiao Y.Y."/>
            <person name="Wu W.L."/>
            <person name="Chen Y.Y."/>
            <person name="Lin Y.F."/>
            <person name="Hsu J.L."/>
            <person name="Li C.Y."/>
            <person name="Wang Z.W."/>
            <person name="Zhao X."/>
            <person name="Zhong W.Y."/>
            <person name="Ma X.K."/>
            <person name="Ma L."/>
            <person name="Huang J."/>
            <person name="Chen G.Z."/>
            <person name="Huang M.Z."/>
            <person name="Huang L."/>
            <person name="Peng D.H."/>
            <person name="Luo Y.B."/>
            <person name="Zou S.Q."/>
            <person name="Chen S.P."/>
            <person name="Lan S."/>
            <person name="Tsai W.C."/>
            <person name="Van de Peer Y."/>
            <person name="Liu Z.J."/>
        </authorList>
    </citation>
    <scope>NUCLEOTIDE SEQUENCE [LARGE SCALE GENOMIC DNA]</scope>
    <source>
        <strain evidence="2">Lor287</strain>
    </source>
</reference>
<comment type="caution">
    <text evidence="2">The sequence shown here is derived from an EMBL/GenBank/DDBJ whole genome shotgun (WGS) entry which is preliminary data.</text>
</comment>
<organism evidence="2 3">
    <name type="scientific">Platanthera zijinensis</name>
    <dbReference type="NCBI Taxonomy" id="2320716"/>
    <lineage>
        <taxon>Eukaryota</taxon>
        <taxon>Viridiplantae</taxon>
        <taxon>Streptophyta</taxon>
        <taxon>Embryophyta</taxon>
        <taxon>Tracheophyta</taxon>
        <taxon>Spermatophyta</taxon>
        <taxon>Magnoliopsida</taxon>
        <taxon>Liliopsida</taxon>
        <taxon>Asparagales</taxon>
        <taxon>Orchidaceae</taxon>
        <taxon>Orchidoideae</taxon>
        <taxon>Orchideae</taxon>
        <taxon>Orchidinae</taxon>
        <taxon>Platanthera</taxon>
    </lineage>
</organism>
<proteinExistence type="predicted"/>
<protein>
    <submittedName>
        <fullName evidence="2">Uncharacterized protein</fullName>
    </submittedName>
</protein>
<dbReference type="EMBL" id="JBBWWQ010000009">
    <property type="protein sequence ID" value="KAK8938933.1"/>
    <property type="molecule type" value="Genomic_DNA"/>
</dbReference>